<feature type="transmembrane region" description="Helical" evidence="5">
    <location>
        <begin position="229"/>
        <end position="250"/>
    </location>
</feature>
<dbReference type="InterPro" id="IPR008733">
    <property type="entry name" value="PEX11"/>
</dbReference>
<evidence type="ECO:0000256" key="3">
    <source>
        <dbReference type="ARBA" id="ARBA00023140"/>
    </source>
</evidence>
<proteinExistence type="predicted"/>
<dbReference type="GO" id="GO:0005778">
    <property type="term" value="C:peroxisomal membrane"/>
    <property type="evidence" value="ECO:0007669"/>
    <property type="project" value="UniProtKB-SubCell"/>
</dbReference>
<dbReference type="PANTHER" id="PTHR12652:SF50">
    <property type="entry name" value="PEROXIN 11"/>
    <property type="match status" value="1"/>
</dbReference>
<dbReference type="EMBL" id="MCGO01000001">
    <property type="protein sequence ID" value="ORY53448.1"/>
    <property type="molecule type" value="Genomic_DNA"/>
</dbReference>
<evidence type="ECO:0000256" key="1">
    <source>
        <dbReference type="ARBA" id="ARBA00022593"/>
    </source>
</evidence>
<evidence type="ECO:0000256" key="4">
    <source>
        <dbReference type="ARBA" id="ARBA00046271"/>
    </source>
</evidence>
<gene>
    <name evidence="6" type="ORF">BCR33DRAFT_760892</name>
</gene>
<dbReference type="STRING" id="329046.A0A1Y2D2D0"/>
<dbReference type="Pfam" id="PF05648">
    <property type="entry name" value="PEX11"/>
    <property type="match status" value="1"/>
</dbReference>
<dbReference type="GO" id="GO:0016559">
    <property type="term" value="P:peroxisome fission"/>
    <property type="evidence" value="ECO:0007669"/>
    <property type="project" value="InterPro"/>
</dbReference>
<keyword evidence="1" id="KW-0962">Peroxisome biogenesis</keyword>
<keyword evidence="5" id="KW-1133">Transmembrane helix</keyword>
<accession>A0A1Y2D2D0</accession>
<keyword evidence="3" id="KW-0576">Peroxisome</keyword>
<name>A0A1Y2D2D0_9FUNG</name>
<sequence>MYELSTPFLNIHGCATSWDGQADHTVKFLSSTVGRDRINRFVQYFGRFVLFHAQKNADQKHFAAQIAGLVAVVGATRKVMRTGRQLEFLRGIQKSLALKDSVVKVTTIMKSLFMAAWLSFDTCQWLHTAGVYKFENIKDIGTKAFKCWLFALLFSFTGDIYKLQMNAKKLAIENKVASSGKGDESAVAKKNIKALKVERGKLWITTVQDGVDILLPASGLEYIGLDGGWVGLAGAFTSLLGGFIPLTLLIKDSHWNSI</sequence>
<comment type="caution">
    <text evidence="6">The sequence shown here is derived from an EMBL/GenBank/DDBJ whole genome shotgun (WGS) entry which is preliminary data.</text>
</comment>
<keyword evidence="2 5" id="KW-0472">Membrane</keyword>
<dbReference type="PANTHER" id="PTHR12652">
    <property type="entry name" value="PEROXISOMAL BIOGENESIS FACTOR 11"/>
    <property type="match status" value="1"/>
</dbReference>
<keyword evidence="5" id="KW-0812">Transmembrane</keyword>
<protein>
    <submittedName>
        <fullName evidence="6">Peroxisomal biogenesis factor 11</fullName>
    </submittedName>
</protein>
<comment type="subcellular location">
    <subcellularLocation>
        <location evidence="4">Peroxisome membrane</location>
    </subcellularLocation>
</comment>
<organism evidence="6 7">
    <name type="scientific">Rhizoclosmatium globosum</name>
    <dbReference type="NCBI Taxonomy" id="329046"/>
    <lineage>
        <taxon>Eukaryota</taxon>
        <taxon>Fungi</taxon>
        <taxon>Fungi incertae sedis</taxon>
        <taxon>Chytridiomycota</taxon>
        <taxon>Chytridiomycota incertae sedis</taxon>
        <taxon>Chytridiomycetes</taxon>
        <taxon>Chytridiales</taxon>
        <taxon>Chytriomycetaceae</taxon>
        <taxon>Rhizoclosmatium</taxon>
    </lineage>
</organism>
<evidence type="ECO:0000256" key="2">
    <source>
        <dbReference type="ARBA" id="ARBA00023136"/>
    </source>
</evidence>
<evidence type="ECO:0000313" key="6">
    <source>
        <dbReference type="EMBL" id="ORY53448.1"/>
    </source>
</evidence>
<dbReference type="Proteomes" id="UP000193642">
    <property type="component" value="Unassembled WGS sequence"/>
</dbReference>
<dbReference type="AlphaFoldDB" id="A0A1Y2D2D0"/>
<reference evidence="6 7" key="1">
    <citation type="submission" date="2016-07" db="EMBL/GenBank/DDBJ databases">
        <title>Pervasive Adenine N6-methylation of Active Genes in Fungi.</title>
        <authorList>
            <consortium name="DOE Joint Genome Institute"/>
            <person name="Mondo S.J."/>
            <person name="Dannebaum R.O."/>
            <person name="Kuo R.C."/>
            <person name="Labutti K."/>
            <person name="Haridas S."/>
            <person name="Kuo A."/>
            <person name="Salamov A."/>
            <person name="Ahrendt S.R."/>
            <person name="Lipzen A."/>
            <person name="Sullivan W."/>
            <person name="Andreopoulos W.B."/>
            <person name="Clum A."/>
            <person name="Lindquist E."/>
            <person name="Daum C."/>
            <person name="Ramamoorthy G.K."/>
            <person name="Gryganskyi A."/>
            <person name="Culley D."/>
            <person name="Magnuson J.K."/>
            <person name="James T.Y."/>
            <person name="O'Malley M.A."/>
            <person name="Stajich J.E."/>
            <person name="Spatafora J.W."/>
            <person name="Visel A."/>
            <person name="Grigoriev I.V."/>
        </authorList>
    </citation>
    <scope>NUCLEOTIDE SEQUENCE [LARGE SCALE GENOMIC DNA]</scope>
    <source>
        <strain evidence="6 7">JEL800</strain>
    </source>
</reference>
<evidence type="ECO:0000256" key="5">
    <source>
        <dbReference type="SAM" id="Phobius"/>
    </source>
</evidence>
<evidence type="ECO:0000313" key="7">
    <source>
        <dbReference type="Proteomes" id="UP000193642"/>
    </source>
</evidence>
<dbReference type="OrthoDB" id="411017at2759"/>
<keyword evidence="7" id="KW-1185">Reference proteome</keyword>